<evidence type="ECO:0000259" key="6">
    <source>
        <dbReference type="SMART" id="SM00704"/>
    </source>
</evidence>
<evidence type="ECO:0000256" key="5">
    <source>
        <dbReference type="ARBA" id="ARBA00034078"/>
    </source>
</evidence>
<reference evidence="7" key="1">
    <citation type="journal article" date="2023" name="G3 (Bethesda)">
        <title>Whole genome assemblies of Zophobas morio and Tenebrio molitor.</title>
        <authorList>
            <person name="Kaur S."/>
            <person name="Stinson S.A."/>
            <person name="diCenzo G.C."/>
        </authorList>
    </citation>
    <scope>NUCLEOTIDE SEQUENCE</scope>
    <source>
        <strain evidence="7">QUZm001</strain>
    </source>
</reference>
<evidence type="ECO:0000313" key="7">
    <source>
        <dbReference type="EMBL" id="KAJ3652067.1"/>
    </source>
</evidence>
<dbReference type="GO" id="GO:0005739">
    <property type="term" value="C:mitochondrion"/>
    <property type="evidence" value="ECO:0007669"/>
    <property type="project" value="TreeGrafter"/>
</dbReference>
<dbReference type="SMART" id="SM00704">
    <property type="entry name" value="ZnF_CDGSH"/>
    <property type="match status" value="2"/>
</dbReference>
<dbReference type="GO" id="GO:0046872">
    <property type="term" value="F:metal ion binding"/>
    <property type="evidence" value="ECO:0007669"/>
    <property type="project" value="UniProtKB-KW"/>
</dbReference>
<dbReference type="InterPro" id="IPR052950">
    <property type="entry name" value="CISD"/>
</dbReference>
<dbReference type="GO" id="GO:0051537">
    <property type="term" value="F:2 iron, 2 sulfur cluster binding"/>
    <property type="evidence" value="ECO:0007669"/>
    <property type="project" value="UniProtKB-KW"/>
</dbReference>
<feature type="domain" description="Iron-binding zinc finger CDGSH type" evidence="6">
    <location>
        <begin position="53"/>
        <end position="90"/>
    </location>
</feature>
<dbReference type="PANTHER" id="PTHR46491">
    <property type="entry name" value="CDGSH IRON SULFUR DOMAIN PROTEIN HOMOLOG"/>
    <property type="match status" value="1"/>
</dbReference>
<comment type="caution">
    <text evidence="7">The sequence shown here is derived from an EMBL/GenBank/DDBJ whole genome shotgun (WGS) entry which is preliminary data.</text>
</comment>
<keyword evidence="4" id="KW-0411">Iron-sulfur</keyword>
<proteinExistence type="predicted"/>
<feature type="domain" description="Iron-binding zinc finger CDGSH type" evidence="6">
    <location>
        <begin position="93"/>
        <end position="130"/>
    </location>
</feature>
<dbReference type="Proteomes" id="UP001168821">
    <property type="component" value="Unassembled WGS sequence"/>
</dbReference>
<keyword evidence="2" id="KW-0479">Metal-binding</keyword>
<evidence type="ECO:0000313" key="8">
    <source>
        <dbReference type="Proteomes" id="UP001168821"/>
    </source>
</evidence>
<dbReference type="Pfam" id="PF09360">
    <property type="entry name" value="zf-CDGSH"/>
    <property type="match status" value="2"/>
</dbReference>
<sequence>MLLTFTKINKAGFRPMRNCQILFSSTSNKVPTNVIKEVTSAHRQTENGVVYDKKPFRVPLEAGKRYSWCLCGHSHNQPFCDGTHKNQQLKIKQKPIAFMVDESKDYWLCNCKQTNNRPFCDGTHKLPVVQDATSIVKQ</sequence>
<evidence type="ECO:0000256" key="1">
    <source>
        <dbReference type="ARBA" id="ARBA00022714"/>
    </source>
</evidence>
<accession>A0AA38I9S7</accession>
<gene>
    <name evidence="7" type="ORF">Zmor_018064</name>
</gene>
<protein>
    <recommendedName>
        <fullName evidence="6">Iron-binding zinc finger CDGSH type domain-containing protein</fullName>
    </recommendedName>
</protein>
<name>A0AA38I9S7_9CUCU</name>
<dbReference type="EMBL" id="JALNTZ010000005">
    <property type="protein sequence ID" value="KAJ3652067.1"/>
    <property type="molecule type" value="Genomic_DNA"/>
</dbReference>
<dbReference type="InterPro" id="IPR018967">
    <property type="entry name" value="FeS-contain_CDGSH-typ"/>
</dbReference>
<comment type="cofactor">
    <cofactor evidence="5">
        <name>[2Fe-2S] cluster</name>
        <dbReference type="ChEBI" id="CHEBI:190135"/>
    </cofactor>
</comment>
<keyword evidence="1" id="KW-0001">2Fe-2S</keyword>
<dbReference type="InterPro" id="IPR042216">
    <property type="entry name" value="MitoNEET_CISD"/>
</dbReference>
<dbReference type="Gene3D" id="3.40.5.90">
    <property type="entry name" value="CDGSH iron-sulfur domain, mitoNEET-type"/>
    <property type="match status" value="2"/>
</dbReference>
<dbReference type="AlphaFoldDB" id="A0AA38I9S7"/>
<organism evidence="7 8">
    <name type="scientific">Zophobas morio</name>
    <dbReference type="NCBI Taxonomy" id="2755281"/>
    <lineage>
        <taxon>Eukaryota</taxon>
        <taxon>Metazoa</taxon>
        <taxon>Ecdysozoa</taxon>
        <taxon>Arthropoda</taxon>
        <taxon>Hexapoda</taxon>
        <taxon>Insecta</taxon>
        <taxon>Pterygota</taxon>
        <taxon>Neoptera</taxon>
        <taxon>Endopterygota</taxon>
        <taxon>Coleoptera</taxon>
        <taxon>Polyphaga</taxon>
        <taxon>Cucujiformia</taxon>
        <taxon>Tenebrionidae</taxon>
        <taxon>Zophobas</taxon>
    </lineage>
</organism>
<evidence type="ECO:0000256" key="2">
    <source>
        <dbReference type="ARBA" id="ARBA00022723"/>
    </source>
</evidence>
<evidence type="ECO:0000256" key="4">
    <source>
        <dbReference type="ARBA" id="ARBA00023014"/>
    </source>
</evidence>
<evidence type="ECO:0000256" key="3">
    <source>
        <dbReference type="ARBA" id="ARBA00023004"/>
    </source>
</evidence>
<keyword evidence="8" id="KW-1185">Reference proteome</keyword>
<keyword evidence="3" id="KW-0408">Iron</keyword>
<dbReference type="PANTHER" id="PTHR46491:SF3">
    <property type="entry name" value="CDGSH IRON-SULFUR DOMAIN-CONTAINING PROTEIN 3, MITOCHONDRIAL"/>
    <property type="match status" value="1"/>
</dbReference>